<keyword evidence="7 8" id="KW-0092">Biotin</keyword>
<protein>
    <recommendedName>
        <fullName evidence="2 8">Biotin carboxyl carrier protein of acetyl-CoA carboxylase</fullName>
    </recommendedName>
</protein>
<dbReference type="PRINTS" id="PR01071">
    <property type="entry name" value="ACOABIOTINCC"/>
</dbReference>
<evidence type="ECO:0000256" key="4">
    <source>
        <dbReference type="ARBA" id="ARBA00022832"/>
    </source>
</evidence>
<dbReference type="GO" id="GO:0003989">
    <property type="term" value="F:acetyl-CoA carboxylase activity"/>
    <property type="evidence" value="ECO:0007669"/>
    <property type="project" value="InterPro"/>
</dbReference>
<evidence type="ECO:0000256" key="3">
    <source>
        <dbReference type="ARBA" id="ARBA00022516"/>
    </source>
</evidence>
<dbReference type="PROSITE" id="PS50968">
    <property type="entry name" value="BIOTINYL_LIPOYL"/>
    <property type="match status" value="1"/>
</dbReference>
<dbReference type="InterPro" id="IPR000089">
    <property type="entry name" value="Biotin_lipoyl"/>
</dbReference>
<evidence type="ECO:0000256" key="7">
    <source>
        <dbReference type="ARBA" id="ARBA00023267"/>
    </source>
</evidence>
<dbReference type="EMBL" id="JAAXPN010000004">
    <property type="protein sequence ID" value="NKZ24163.1"/>
    <property type="molecule type" value="Genomic_DNA"/>
</dbReference>
<name>A0A7X6N1T9_9LACO</name>
<keyword evidence="3 8" id="KW-0444">Lipid biosynthesis</keyword>
<evidence type="ECO:0000259" key="9">
    <source>
        <dbReference type="PROSITE" id="PS50968"/>
    </source>
</evidence>
<dbReference type="NCBIfam" id="TIGR00531">
    <property type="entry name" value="BCCP"/>
    <property type="match status" value="1"/>
</dbReference>
<comment type="caution">
    <text evidence="10">The sequence shown here is derived from an EMBL/GenBank/DDBJ whole genome shotgun (WGS) entry which is preliminary data.</text>
</comment>
<dbReference type="FunFam" id="2.40.50.100:FF:000003">
    <property type="entry name" value="Acetyl-CoA carboxylase biotin carboxyl carrier protein"/>
    <property type="match status" value="1"/>
</dbReference>
<keyword evidence="11" id="KW-1185">Reference proteome</keyword>
<dbReference type="CDD" id="cd06850">
    <property type="entry name" value="biotinyl_domain"/>
    <property type="match status" value="1"/>
</dbReference>
<dbReference type="PANTHER" id="PTHR45266:SF3">
    <property type="entry name" value="OXALOACETATE DECARBOXYLASE ALPHA CHAIN"/>
    <property type="match status" value="1"/>
</dbReference>
<evidence type="ECO:0000313" key="10">
    <source>
        <dbReference type="EMBL" id="NKZ24163.1"/>
    </source>
</evidence>
<dbReference type="GO" id="GO:0009317">
    <property type="term" value="C:acetyl-CoA carboxylase complex"/>
    <property type="evidence" value="ECO:0007669"/>
    <property type="project" value="InterPro"/>
</dbReference>
<evidence type="ECO:0000256" key="8">
    <source>
        <dbReference type="RuleBase" id="RU364072"/>
    </source>
</evidence>
<dbReference type="AlphaFoldDB" id="A0A7X6N1T9"/>
<keyword evidence="4 8" id="KW-0276">Fatty acid metabolism</keyword>
<dbReference type="PANTHER" id="PTHR45266">
    <property type="entry name" value="OXALOACETATE DECARBOXYLASE ALPHA CHAIN"/>
    <property type="match status" value="1"/>
</dbReference>
<organism evidence="10 11">
    <name type="scientific">Periweissella fabalis</name>
    <dbReference type="NCBI Taxonomy" id="1070421"/>
    <lineage>
        <taxon>Bacteria</taxon>
        <taxon>Bacillati</taxon>
        <taxon>Bacillota</taxon>
        <taxon>Bacilli</taxon>
        <taxon>Lactobacillales</taxon>
        <taxon>Lactobacillaceae</taxon>
        <taxon>Periweissella</taxon>
    </lineage>
</organism>
<sequence length="153" mass="16173">MELADIKALIADFEAGSIRELNIEDGTFHLALSKNDNQSTGTSSVATMPATVATPTAVASTPVAVAAAPAVTENVEYIKAPLVGSVYLQATEGVDSFVEVGSEVKKGQTVAIIEAMKMMTEIKAPFSGKIADVLVKNEEIVEFDKPLFKVVRD</sequence>
<gene>
    <name evidence="10" type="primary">accB</name>
    <name evidence="10" type="ORF">HF964_04990</name>
</gene>
<dbReference type="GO" id="GO:0006633">
    <property type="term" value="P:fatty acid biosynthetic process"/>
    <property type="evidence" value="ECO:0007669"/>
    <property type="project" value="UniProtKB-UniPathway"/>
</dbReference>
<dbReference type="SUPFAM" id="SSF51230">
    <property type="entry name" value="Single hybrid motif"/>
    <property type="match status" value="1"/>
</dbReference>
<feature type="domain" description="Lipoyl-binding" evidence="9">
    <location>
        <begin position="75"/>
        <end position="151"/>
    </location>
</feature>
<proteinExistence type="predicted"/>
<comment type="pathway">
    <text evidence="1 8">Lipid metabolism; fatty acid biosynthesis.</text>
</comment>
<dbReference type="InterPro" id="IPR011053">
    <property type="entry name" value="Single_hybrid_motif"/>
</dbReference>
<dbReference type="Gene3D" id="2.40.50.100">
    <property type="match status" value="1"/>
</dbReference>
<evidence type="ECO:0000256" key="6">
    <source>
        <dbReference type="ARBA" id="ARBA00023160"/>
    </source>
</evidence>
<evidence type="ECO:0000256" key="5">
    <source>
        <dbReference type="ARBA" id="ARBA00023098"/>
    </source>
</evidence>
<dbReference type="InterPro" id="IPR050709">
    <property type="entry name" value="Biotin_Carboxyl_Carrier/Decarb"/>
</dbReference>
<evidence type="ECO:0000313" key="11">
    <source>
        <dbReference type="Proteomes" id="UP000549765"/>
    </source>
</evidence>
<dbReference type="PROSITE" id="PS00188">
    <property type="entry name" value="BIOTIN"/>
    <property type="match status" value="1"/>
</dbReference>
<dbReference type="UniPathway" id="UPA00094"/>
<keyword evidence="5 8" id="KW-0443">Lipid metabolism</keyword>
<dbReference type="RefSeq" id="WP_168721963.1">
    <property type="nucleotide sequence ID" value="NZ_JAAXPN010000004.1"/>
</dbReference>
<evidence type="ECO:0000256" key="2">
    <source>
        <dbReference type="ARBA" id="ARBA00017562"/>
    </source>
</evidence>
<keyword evidence="6 8" id="KW-0275">Fatty acid biosynthesis</keyword>
<dbReference type="InterPro" id="IPR001249">
    <property type="entry name" value="AcCoA_biotinCC"/>
</dbReference>
<dbReference type="InterPro" id="IPR001882">
    <property type="entry name" value="Biotin_BS"/>
</dbReference>
<reference evidence="10 11" key="1">
    <citation type="submission" date="2020-04" db="EMBL/GenBank/DDBJ databases">
        <title>MicrobeNet Type strains.</title>
        <authorList>
            <person name="Nicholson A.C."/>
        </authorList>
    </citation>
    <scope>NUCLEOTIDE SEQUENCE [LARGE SCALE GENOMIC DNA]</scope>
    <source>
        <strain evidence="10 11">CCUG 61472</strain>
    </source>
</reference>
<accession>A0A7X6N1T9</accession>
<comment type="function">
    <text evidence="8">This protein is a component of the acetyl coenzyme A carboxylase complex; first, biotin carboxylase catalyzes the carboxylation of the carrier protein and then the transcarboxylase transfers the carboxyl group to form malonyl-CoA.</text>
</comment>
<dbReference type="Pfam" id="PF00364">
    <property type="entry name" value="Biotin_lipoyl"/>
    <property type="match status" value="1"/>
</dbReference>
<dbReference type="Proteomes" id="UP000549765">
    <property type="component" value="Unassembled WGS sequence"/>
</dbReference>
<evidence type="ECO:0000256" key="1">
    <source>
        <dbReference type="ARBA" id="ARBA00005194"/>
    </source>
</evidence>